<protein>
    <submittedName>
        <fullName evidence="1">Methyltransferase domain-containing protein</fullName>
    </submittedName>
</protein>
<keyword evidence="1" id="KW-0808">Transferase</keyword>
<dbReference type="RefSeq" id="WP_152122280.1">
    <property type="nucleotide sequence ID" value="NZ_WELI01000001.1"/>
</dbReference>
<keyword evidence="2" id="KW-1185">Reference proteome</keyword>
<reference evidence="1 2" key="1">
    <citation type="submission" date="2019-10" db="EMBL/GenBank/DDBJ databases">
        <title>Rudanella paleaurantiibacter sp. nov., isolated from sludge.</title>
        <authorList>
            <person name="Xu S.Q."/>
        </authorList>
    </citation>
    <scope>NUCLEOTIDE SEQUENCE [LARGE SCALE GENOMIC DNA]</scope>
    <source>
        <strain evidence="1 2">HX-22-17</strain>
    </source>
</reference>
<proteinExistence type="predicted"/>
<dbReference type="Pfam" id="PF13489">
    <property type="entry name" value="Methyltransf_23"/>
    <property type="match status" value="1"/>
</dbReference>
<evidence type="ECO:0000313" key="1">
    <source>
        <dbReference type="EMBL" id="KAB7732732.1"/>
    </source>
</evidence>
<accession>A0A7J5U4G1</accession>
<dbReference type="GO" id="GO:0008168">
    <property type="term" value="F:methyltransferase activity"/>
    <property type="evidence" value="ECO:0007669"/>
    <property type="project" value="UniProtKB-KW"/>
</dbReference>
<organism evidence="1 2">
    <name type="scientific">Rudanella paleaurantiibacter</name>
    <dbReference type="NCBI Taxonomy" id="2614655"/>
    <lineage>
        <taxon>Bacteria</taxon>
        <taxon>Pseudomonadati</taxon>
        <taxon>Bacteroidota</taxon>
        <taxon>Cytophagia</taxon>
        <taxon>Cytophagales</taxon>
        <taxon>Cytophagaceae</taxon>
        <taxon>Rudanella</taxon>
    </lineage>
</organism>
<dbReference type="EMBL" id="WELI01000001">
    <property type="protein sequence ID" value="KAB7732732.1"/>
    <property type="molecule type" value="Genomic_DNA"/>
</dbReference>
<gene>
    <name evidence="1" type="ORF">F5984_01925</name>
</gene>
<dbReference type="Proteomes" id="UP000488299">
    <property type="component" value="Unassembled WGS sequence"/>
</dbReference>
<dbReference type="SUPFAM" id="SSF53335">
    <property type="entry name" value="S-adenosyl-L-methionine-dependent methyltransferases"/>
    <property type="match status" value="1"/>
</dbReference>
<evidence type="ECO:0000313" key="2">
    <source>
        <dbReference type="Proteomes" id="UP000488299"/>
    </source>
</evidence>
<sequence length="194" mass="22097">MNTLISFIKRKVFRINRDRWNYQYEKGLWDGLKALDELARFSVIVGYVKFLKPGQPDVLEIGCGEGLLQQRLQTQNYGRYVGTDISDLAIQKAANDAGDTKCRYLVADMDTYKPEGQFDLIIFNEVIYYSKHPLKTLQRLATFLKPGGLLIVTINDHKHSAKLWTDIKDGFPLLDETTTLTSKGTCVCKVLRGN</sequence>
<dbReference type="AlphaFoldDB" id="A0A7J5U4G1"/>
<dbReference type="GO" id="GO:0032259">
    <property type="term" value="P:methylation"/>
    <property type="evidence" value="ECO:0007669"/>
    <property type="project" value="UniProtKB-KW"/>
</dbReference>
<dbReference type="InterPro" id="IPR029063">
    <property type="entry name" value="SAM-dependent_MTases_sf"/>
</dbReference>
<dbReference type="Gene3D" id="3.40.50.150">
    <property type="entry name" value="Vaccinia Virus protein VP39"/>
    <property type="match status" value="1"/>
</dbReference>
<dbReference type="CDD" id="cd02440">
    <property type="entry name" value="AdoMet_MTases"/>
    <property type="match status" value="1"/>
</dbReference>
<name>A0A7J5U4G1_9BACT</name>
<comment type="caution">
    <text evidence="1">The sequence shown here is derived from an EMBL/GenBank/DDBJ whole genome shotgun (WGS) entry which is preliminary data.</text>
</comment>
<keyword evidence="1" id="KW-0489">Methyltransferase</keyword>
<dbReference type="PANTHER" id="PTHR43861">
    <property type="entry name" value="TRANS-ACONITATE 2-METHYLTRANSFERASE-RELATED"/>
    <property type="match status" value="1"/>
</dbReference>